<evidence type="ECO:0000313" key="6">
    <source>
        <dbReference type="EMBL" id="GFQ97456.1"/>
    </source>
</evidence>
<evidence type="ECO:0000256" key="4">
    <source>
        <dbReference type="ARBA" id="ARBA00023242"/>
    </source>
</evidence>
<gene>
    <name evidence="6" type="primary">AVEN_270468_1</name>
    <name evidence="6" type="ORF">TNCT_101041</name>
</gene>
<keyword evidence="3" id="KW-0238">DNA-binding</keyword>
<evidence type="ECO:0000313" key="7">
    <source>
        <dbReference type="Proteomes" id="UP000887116"/>
    </source>
</evidence>
<dbReference type="InterPro" id="IPR000232">
    <property type="entry name" value="HSF_DNA-bd"/>
</dbReference>
<evidence type="ECO:0000256" key="3">
    <source>
        <dbReference type="ARBA" id="ARBA00023125"/>
    </source>
</evidence>
<dbReference type="AlphaFoldDB" id="A0A8X6L6T6"/>
<dbReference type="InterPro" id="IPR036390">
    <property type="entry name" value="WH_DNA-bd_sf"/>
</dbReference>
<keyword evidence="7" id="KW-1185">Reference proteome</keyword>
<dbReference type="Proteomes" id="UP000887116">
    <property type="component" value="Unassembled WGS sequence"/>
</dbReference>
<protein>
    <submittedName>
        <fullName evidence="6">HSF_DOMAIN domain-containing protein</fullName>
    </submittedName>
</protein>
<evidence type="ECO:0000256" key="1">
    <source>
        <dbReference type="ARBA" id="ARBA00004123"/>
    </source>
</evidence>
<dbReference type="GO" id="GO:0043565">
    <property type="term" value="F:sequence-specific DNA binding"/>
    <property type="evidence" value="ECO:0007669"/>
    <property type="project" value="InterPro"/>
</dbReference>
<evidence type="ECO:0000259" key="5">
    <source>
        <dbReference type="Pfam" id="PF00447"/>
    </source>
</evidence>
<dbReference type="Pfam" id="PF00447">
    <property type="entry name" value="HSF_DNA-bind"/>
    <property type="match status" value="1"/>
</dbReference>
<comment type="similarity">
    <text evidence="2">Belongs to the HSF family.</text>
</comment>
<sequence>MISKTLAQTLQGLPFPHKLFILASSPEVQSIRWAQDGHTVKIDSCRLKDECFKPQIFNVKSNQHVLRQMAYYNFEKIDQKCR</sequence>
<name>A0A8X6L6T6_TRICU</name>
<feature type="domain" description="HSF-type DNA-binding" evidence="5">
    <location>
        <begin position="15"/>
        <end position="80"/>
    </location>
</feature>
<dbReference type="EMBL" id="BMAO01024751">
    <property type="protein sequence ID" value="GFQ97456.1"/>
    <property type="molecule type" value="Genomic_DNA"/>
</dbReference>
<organism evidence="6 7">
    <name type="scientific">Trichonephila clavata</name>
    <name type="common">Joro spider</name>
    <name type="synonym">Nephila clavata</name>
    <dbReference type="NCBI Taxonomy" id="2740835"/>
    <lineage>
        <taxon>Eukaryota</taxon>
        <taxon>Metazoa</taxon>
        <taxon>Ecdysozoa</taxon>
        <taxon>Arthropoda</taxon>
        <taxon>Chelicerata</taxon>
        <taxon>Arachnida</taxon>
        <taxon>Araneae</taxon>
        <taxon>Araneomorphae</taxon>
        <taxon>Entelegynae</taxon>
        <taxon>Araneoidea</taxon>
        <taxon>Nephilidae</taxon>
        <taxon>Trichonephila</taxon>
    </lineage>
</organism>
<comment type="subcellular location">
    <subcellularLocation>
        <location evidence="1">Nucleus</location>
    </subcellularLocation>
</comment>
<dbReference type="OrthoDB" id="6418155at2759"/>
<dbReference type="GO" id="GO:0005634">
    <property type="term" value="C:nucleus"/>
    <property type="evidence" value="ECO:0007669"/>
    <property type="project" value="UniProtKB-SubCell"/>
</dbReference>
<keyword evidence="4" id="KW-0539">Nucleus</keyword>
<comment type="caution">
    <text evidence="6">The sequence shown here is derived from an EMBL/GenBank/DDBJ whole genome shotgun (WGS) entry which is preliminary data.</text>
</comment>
<reference evidence="6" key="1">
    <citation type="submission" date="2020-07" db="EMBL/GenBank/DDBJ databases">
        <title>Multicomponent nature underlies the extraordinary mechanical properties of spider dragline silk.</title>
        <authorList>
            <person name="Kono N."/>
            <person name="Nakamura H."/>
            <person name="Mori M."/>
            <person name="Yoshida Y."/>
            <person name="Ohtoshi R."/>
            <person name="Malay A.D."/>
            <person name="Moran D.A.P."/>
            <person name="Tomita M."/>
            <person name="Numata K."/>
            <person name="Arakawa K."/>
        </authorList>
    </citation>
    <scope>NUCLEOTIDE SEQUENCE</scope>
</reference>
<dbReference type="InterPro" id="IPR036388">
    <property type="entry name" value="WH-like_DNA-bd_sf"/>
</dbReference>
<dbReference type="Gene3D" id="1.10.10.10">
    <property type="entry name" value="Winged helix-like DNA-binding domain superfamily/Winged helix DNA-binding domain"/>
    <property type="match status" value="1"/>
</dbReference>
<accession>A0A8X6L6T6</accession>
<evidence type="ECO:0000256" key="2">
    <source>
        <dbReference type="ARBA" id="ARBA00006403"/>
    </source>
</evidence>
<dbReference type="SUPFAM" id="SSF46785">
    <property type="entry name" value="Winged helix' DNA-binding domain"/>
    <property type="match status" value="1"/>
</dbReference>
<dbReference type="GO" id="GO:0003700">
    <property type="term" value="F:DNA-binding transcription factor activity"/>
    <property type="evidence" value="ECO:0007669"/>
    <property type="project" value="InterPro"/>
</dbReference>
<proteinExistence type="inferred from homology"/>